<dbReference type="OrthoDB" id="6434493at2"/>
<name>A0A5B8I6B7_9GAMM</name>
<accession>A0A5B8I6B7</accession>
<gene>
    <name evidence="1" type="ORF">Dpoa569_0001313</name>
</gene>
<organism evidence="1 2">
    <name type="scientific">Dickeya poaceiphila</name>
    <dbReference type="NCBI Taxonomy" id="568768"/>
    <lineage>
        <taxon>Bacteria</taxon>
        <taxon>Pseudomonadati</taxon>
        <taxon>Pseudomonadota</taxon>
        <taxon>Gammaproteobacteria</taxon>
        <taxon>Enterobacterales</taxon>
        <taxon>Pectobacteriaceae</taxon>
        <taxon>Dickeya</taxon>
    </lineage>
</organism>
<sequence>MKLFHGSCSTVAPAIKVGAFEMLGASENVFDGIFASGDWDAAASHGNGNIFTYIVDEERVAESRDLDANFEEIVRFLLDQYEINSENMDRVNELARAIVDDENQDDEFADVLLFPRLGSDIGGAYSWEIQRLRGRVAAHLGFDAVEMRDEHGTSYLIVNPKITAE</sequence>
<dbReference type="InterPro" id="IPR058829">
    <property type="entry name" value="AcrIF11-like"/>
</dbReference>
<evidence type="ECO:0000313" key="2">
    <source>
        <dbReference type="Proteomes" id="UP000320591"/>
    </source>
</evidence>
<proteinExistence type="predicted"/>
<protein>
    <submittedName>
        <fullName evidence="1">Uncharacterized protein</fullName>
    </submittedName>
</protein>
<dbReference type="Pfam" id="PF26151">
    <property type="entry name" value="AcrIF11_ADP_ribosyl"/>
    <property type="match status" value="1"/>
</dbReference>
<dbReference type="RefSeq" id="WP_042871514.1">
    <property type="nucleotide sequence ID" value="NZ_CM001975.1"/>
</dbReference>
<dbReference type="Proteomes" id="UP000320591">
    <property type="component" value="Chromosome"/>
</dbReference>
<reference evidence="1 2" key="1">
    <citation type="journal article" date="2019" name="Environ. Microbiol.">
        <title>The phytopathogenic nature of Dickeya aquatica 174/2 and the dynamic early evolution of Dickeya pathogenicity.</title>
        <authorList>
            <person name="Duprey A."/>
            <person name="Taib N."/>
            <person name="Leonard S."/>
            <person name="Garin T."/>
            <person name="Flandrois J.P."/>
            <person name="Nasser W."/>
            <person name="Brochier-Armanet C."/>
            <person name="Reverchon S."/>
        </authorList>
    </citation>
    <scope>NUCLEOTIDE SEQUENCE [LARGE SCALE GENOMIC DNA]</scope>
    <source>
        <strain evidence="1 2">NCPPB 569</strain>
    </source>
</reference>
<dbReference type="KEGG" id="dic:Dpoa569_0001313"/>
<dbReference type="AlphaFoldDB" id="A0A5B8I6B7"/>
<evidence type="ECO:0000313" key="1">
    <source>
        <dbReference type="EMBL" id="QDX29538.1"/>
    </source>
</evidence>
<keyword evidence="2" id="KW-1185">Reference proteome</keyword>
<dbReference type="EMBL" id="CP042220">
    <property type="protein sequence ID" value="QDX29538.1"/>
    <property type="molecule type" value="Genomic_DNA"/>
</dbReference>